<protein>
    <submittedName>
        <fullName evidence="1">Uncharacterized protein</fullName>
    </submittedName>
</protein>
<accession>A0A485M9P0</accession>
<gene>
    <name evidence="1" type="ORF">SCFA_60003</name>
</gene>
<dbReference type="PROSITE" id="PS51257">
    <property type="entry name" value="PROKAR_LIPOPROTEIN"/>
    <property type="match status" value="1"/>
</dbReference>
<proteinExistence type="predicted"/>
<reference evidence="1" key="1">
    <citation type="submission" date="2019-03" db="EMBL/GenBank/DDBJ databases">
        <authorList>
            <person name="Hao L."/>
        </authorList>
    </citation>
    <scope>NUCLEOTIDE SEQUENCE</scope>
</reference>
<name>A0A485M9P0_9ZZZZ</name>
<dbReference type="AlphaFoldDB" id="A0A485M9P0"/>
<sequence length="331" mass="36884">MKAFTTILALLLLLSGCSNDSAFEGISDDSGRKAVIEEAAIALDDLDYTSAINLLTEIYTTTSPDPRVSRLLSSAYMGKAGVDFVNLIFFAGLEERENFDMVAEILDLYPAPELEDDDEKSKCDTESRTVLVFVDKYDRNYDVYKDALFIDGYCAGELIENLESAQYILDVLIRANRHSDDDEIQLGVASAAHFILFTGNRVADAMNYTLTLDPDDQDPGMIPVPINKTAYQYYINYSSGILYRWSSVDESDFGPYDPQSLNPYQEDLINVLNAIRAFDRAAPEQNDVRDTLEDFLAFALMMPTTGIDENTIVSIMTTSGVYDLVNSFSAE</sequence>
<evidence type="ECO:0000313" key="1">
    <source>
        <dbReference type="EMBL" id="VFU16979.1"/>
    </source>
</evidence>
<dbReference type="EMBL" id="CAADRM010000125">
    <property type="protein sequence ID" value="VFU16979.1"/>
    <property type="molecule type" value="Genomic_DNA"/>
</dbReference>
<organism evidence="1">
    <name type="scientific">anaerobic digester metagenome</name>
    <dbReference type="NCBI Taxonomy" id="1263854"/>
    <lineage>
        <taxon>unclassified sequences</taxon>
        <taxon>metagenomes</taxon>
        <taxon>ecological metagenomes</taxon>
    </lineage>
</organism>